<keyword evidence="3" id="KW-1185">Reference proteome</keyword>
<proteinExistence type="predicted"/>
<dbReference type="PANTHER" id="PTHR48475:SF1">
    <property type="entry name" value="RNASE H TYPE-1 DOMAIN-CONTAINING PROTEIN"/>
    <property type="match status" value="1"/>
</dbReference>
<accession>A0ABS8IWY1</accession>
<dbReference type="CDD" id="cd09279">
    <property type="entry name" value="RNase_HI_like"/>
    <property type="match status" value="1"/>
</dbReference>
<dbReference type="Proteomes" id="UP001198701">
    <property type="component" value="Unassembled WGS sequence"/>
</dbReference>
<dbReference type="RefSeq" id="WP_229433201.1">
    <property type="nucleotide sequence ID" value="NZ_JAJHPV010000014.1"/>
</dbReference>
<name>A0ABS8IWY1_9BURK</name>
<evidence type="ECO:0000259" key="1">
    <source>
        <dbReference type="PROSITE" id="PS50879"/>
    </source>
</evidence>
<dbReference type="PROSITE" id="PS50879">
    <property type="entry name" value="RNASE_H_1"/>
    <property type="match status" value="1"/>
</dbReference>
<evidence type="ECO:0000313" key="2">
    <source>
        <dbReference type="EMBL" id="MCC6072312.1"/>
    </source>
</evidence>
<evidence type="ECO:0000313" key="3">
    <source>
        <dbReference type="Proteomes" id="UP001198701"/>
    </source>
</evidence>
<protein>
    <submittedName>
        <fullName evidence="2">Ribonuclease HI family protein</fullName>
    </submittedName>
</protein>
<dbReference type="EMBL" id="JAJHPV010000014">
    <property type="protein sequence ID" value="MCC6072312.1"/>
    <property type="molecule type" value="Genomic_DNA"/>
</dbReference>
<organism evidence="2 3">
    <name type="scientific">Massilia agrisoli</name>
    <dbReference type="NCBI Taxonomy" id="2892444"/>
    <lineage>
        <taxon>Bacteria</taxon>
        <taxon>Pseudomonadati</taxon>
        <taxon>Pseudomonadota</taxon>
        <taxon>Betaproteobacteria</taxon>
        <taxon>Burkholderiales</taxon>
        <taxon>Oxalobacteraceae</taxon>
        <taxon>Telluria group</taxon>
        <taxon>Massilia</taxon>
    </lineage>
</organism>
<dbReference type="InterPro" id="IPR012337">
    <property type="entry name" value="RNaseH-like_sf"/>
</dbReference>
<dbReference type="PANTHER" id="PTHR48475">
    <property type="entry name" value="RIBONUCLEASE H"/>
    <property type="match status" value="1"/>
</dbReference>
<dbReference type="Pfam" id="PF13456">
    <property type="entry name" value="RVT_3"/>
    <property type="match status" value="1"/>
</dbReference>
<comment type="caution">
    <text evidence="2">The sequence shown here is derived from an EMBL/GenBank/DDBJ whole genome shotgun (WGS) entry which is preliminary data.</text>
</comment>
<reference evidence="2 3" key="1">
    <citation type="submission" date="2021-11" db="EMBL/GenBank/DDBJ databases">
        <authorList>
            <person name="Huq M.A."/>
        </authorList>
    </citation>
    <scope>NUCLEOTIDE SEQUENCE [LARGE SCALE GENOMIC DNA]</scope>
    <source>
        <strain evidence="2 3">MAHUQ-52</strain>
    </source>
</reference>
<dbReference type="InterPro" id="IPR036397">
    <property type="entry name" value="RNaseH_sf"/>
</dbReference>
<dbReference type="Gene3D" id="3.30.420.10">
    <property type="entry name" value="Ribonuclease H-like superfamily/Ribonuclease H"/>
    <property type="match status" value="1"/>
</dbReference>
<dbReference type="InterPro" id="IPR002156">
    <property type="entry name" value="RNaseH_domain"/>
</dbReference>
<gene>
    <name evidence="2" type="ORF">LMJ30_15285</name>
</gene>
<sequence length="219" mass="23012">MSEFSQLHDAAYKAERSASRKLAAATGITEDEALHRTLTAAAGLAGLASLLATRLAQRHADAARIEARAHHKAALDARRKARHDGPPAAWRAWFDGSAHPNPGRCGIGGVLQGPAGATVEVSRAAGYGNSSEAEYRALIAVLHAAVERRASDLVIYGDSRVVIDDINGPALYAAVSLAGYRAEAQSLMAQLDGVTVRWIPRHKNAAADALSQRGAAIPE</sequence>
<dbReference type="SUPFAM" id="SSF53098">
    <property type="entry name" value="Ribonuclease H-like"/>
    <property type="match status" value="1"/>
</dbReference>
<feature type="domain" description="RNase H type-1" evidence="1">
    <location>
        <begin position="86"/>
        <end position="216"/>
    </location>
</feature>